<feature type="domain" description="LpxI N-terminal" evidence="2">
    <location>
        <begin position="2"/>
        <end position="125"/>
    </location>
</feature>
<dbReference type="PANTHER" id="PTHR39962">
    <property type="entry name" value="BLL4848 PROTEIN"/>
    <property type="match status" value="1"/>
</dbReference>
<accession>A0A369TV37</accession>
<keyword evidence="4" id="KW-1185">Reference proteome</keyword>
<proteinExistence type="predicted"/>
<dbReference type="Proteomes" id="UP000253977">
    <property type="component" value="Unassembled WGS sequence"/>
</dbReference>
<comment type="caution">
    <text evidence="3">The sequence shown here is derived from an EMBL/GenBank/DDBJ whole genome shotgun (WGS) entry which is preliminary data.</text>
</comment>
<dbReference type="InterPro" id="IPR053174">
    <property type="entry name" value="LpxI"/>
</dbReference>
<dbReference type="Pfam" id="PF17930">
    <property type="entry name" value="LpxI_N"/>
    <property type="match status" value="1"/>
</dbReference>
<name>A0A369TV37_9RHOB</name>
<dbReference type="PANTHER" id="PTHR39962:SF1">
    <property type="entry name" value="LPXI FAMILY PROTEIN"/>
    <property type="match status" value="1"/>
</dbReference>
<gene>
    <name evidence="3" type="ORF">DU478_07585</name>
</gene>
<dbReference type="AlphaFoldDB" id="A0A369TV37"/>
<dbReference type="RefSeq" id="WP_114510351.1">
    <property type="nucleotide sequence ID" value="NZ_QPMK01000004.1"/>
</dbReference>
<dbReference type="Gene3D" id="3.40.50.20">
    <property type="match status" value="1"/>
</dbReference>
<sequence>MLALICGEGDLPGAVARAQDSPPLVCVLSGFAPRGLDADLTFRIETLGSLLEDLRHRGVTRICLCGRIRRPEVELARIDAATLPLVARLHAALQEGDDGALRAVMAIFEEAGFAIVAAHEAAPGLLPESGVPTELTQLDSAEADARAGEAALKEMGAADLGQACVVRDGRVVAREDARGTDAMLRDVAQGAGPGGGEDATDPASWMMDRAGDLLGAAADWLSGPAAGRSGLLYKAPKPGQDRRADLPTIGPATARAAARAGLTGIVIEAGGVIVLDLPRLVGECDRAGLFLWVREPRA</sequence>
<dbReference type="OrthoDB" id="9789836at2"/>
<protein>
    <submittedName>
        <fullName evidence="3">LpxI family protein</fullName>
    </submittedName>
</protein>
<evidence type="ECO:0000313" key="3">
    <source>
        <dbReference type="EMBL" id="RDD66806.1"/>
    </source>
</evidence>
<evidence type="ECO:0000259" key="2">
    <source>
        <dbReference type="Pfam" id="PF17930"/>
    </source>
</evidence>
<evidence type="ECO:0000259" key="1">
    <source>
        <dbReference type="Pfam" id="PF06230"/>
    </source>
</evidence>
<evidence type="ECO:0000313" key="4">
    <source>
        <dbReference type="Proteomes" id="UP000253977"/>
    </source>
</evidence>
<feature type="domain" description="LpxI C-terminal" evidence="1">
    <location>
        <begin position="129"/>
        <end position="292"/>
    </location>
</feature>
<dbReference type="InterPro" id="IPR041255">
    <property type="entry name" value="LpxI_N"/>
</dbReference>
<dbReference type="InterPro" id="IPR043167">
    <property type="entry name" value="LpxI_C_sf"/>
</dbReference>
<dbReference type="Gene3D" id="3.40.140.80">
    <property type="match status" value="1"/>
</dbReference>
<organism evidence="3 4">
    <name type="scientific">Thalassococcus profundi</name>
    <dbReference type="NCBI Taxonomy" id="2282382"/>
    <lineage>
        <taxon>Bacteria</taxon>
        <taxon>Pseudomonadati</taxon>
        <taxon>Pseudomonadota</taxon>
        <taxon>Alphaproteobacteria</taxon>
        <taxon>Rhodobacterales</taxon>
        <taxon>Roseobacteraceae</taxon>
        <taxon>Thalassococcus</taxon>
    </lineage>
</organism>
<reference evidence="3 4" key="1">
    <citation type="submission" date="2018-07" db="EMBL/GenBank/DDBJ databases">
        <title>Thalassococcus profundi sp. nov., a marine bacterium isolated from deep seawater of Okinawa Trough.</title>
        <authorList>
            <person name="Yu M."/>
        </authorList>
    </citation>
    <scope>NUCLEOTIDE SEQUENCE [LARGE SCALE GENOMIC DNA]</scope>
    <source>
        <strain evidence="3 4">WRAS1</strain>
    </source>
</reference>
<dbReference type="EMBL" id="QPMK01000004">
    <property type="protein sequence ID" value="RDD66806.1"/>
    <property type="molecule type" value="Genomic_DNA"/>
</dbReference>
<dbReference type="InterPro" id="IPR010415">
    <property type="entry name" value="LpxI_C"/>
</dbReference>
<dbReference type="Pfam" id="PF06230">
    <property type="entry name" value="LpxI_C"/>
    <property type="match status" value="1"/>
</dbReference>